<dbReference type="InterPro" id="IPR004300">
    <property type="entry name" value="Glyco_hydro_57_N"/>
</dbReference>
<dbReference type="GO" id="GO:0005975">
    <property type="term" value="P:carbohydrate metabolic process"/>
    <property type="evidence" value="ECO:0007669"/>
    <property type="project" value="InterPro"/>
</dbReference>
<evidence type="ECO:0000259" key="3">
    <source>
        <dbReference type="Pfam" id="PF03065"/>
    </source>
</evidence>
<name>A0A3B0Y8D2_9ZZZZ</name>
<reference evidence="4" key="1">
    <citation type="submission" date="2018-06" db="EMBL/GenBank/DDBJ databases">
        <authorList>
            <person name="Zhirakovskaya E."/>
        </authorList>
    </citation>
    <scope>NUCLEOTIDE SEQUENCE</scope>
</reference>
<dbReference type="InterPro" id="IPR011330">
    <property type="entry name" value="Glyco_hydro/deAcase_b/a-brl"/>
</dbReference>
<sequence>MPASGGLRVVLCWHMHQPQYCDLISGEYKLPWTYLHAMKDYVDMAAHIEAVPGAKAVINFAPVLLEQLDDYAAQVSGYLRDHKAIRDPLLASLVAPVLPTHVQQRVEMVNNCLRVNRLRVVDRFEPYKRLADLAAHFSKNCDDMMYVSDNFLSDLVFWYHLGWVAESVRRDDLRVQRWQEQGSNFSLHDRRELLVLIGELLSGLIDRYAMLAKRGQVELSMTPYAHPIMPLLLDIESTHDAMPEAELPELESYPGGEERVHWHIREGLNVFQQYFQCKPAGCWPSEGSVSKLTMDALDEHGFRWAASGETTLRNSLRKCEGDEAAGAADAVLKAYRTGGGKLACFFRDDNLSDKIGFEYSTWHADDAVANFVHHLEEIAKANEGRKLALPIVLDGENAWEHFPENGYYFLRALYQTLANHPTLKLATFSECLDDGIEIGSLSDMVAGSWVYGTFSTWIGDRDKNRGWDMLGDAKCAFDKVCEAGSLESEQIVAAQLQLAICEGSDWFWWFGDYNPADSVSDFEGLFRMHLSNLYQLLGLEAPEYLAHSFARGSGKPTMGGVMRHGQARD</sequence>
<dbReference type="PANTHER" id="PTHR36306:SF1">
    <property type="entry name" value="ALPHA-AMYLASE-RELATED"/>
    <property type="match status" value="1"/>
</dbReference>
<dbReference type="GO" id="GO:0003824">
    <property type="term" value="F:catalytic activity"/>
    <property type="evidence" value="ECO:0007669"/>
    <property type="project" value="InterPro"/>
</dbReference>
<dbReference type="InterPro" id="IPR052046">
    <property type="entry name" value="GH57_Enzymes"/>
</dbReference>
<evidence type="ECO:0000256" key="2">
    <source>
        <dbReference type="ARBA" id="ARBA00023277"/>
    </source>
</evidence>
<accession>A0A3B0Y8D2</accession>
<feature type="domain" description="Glycoside hydrolase family 57 N-terminal" evidence="3">
    <location>
        <begin position="11"/>
        <end position="433"/>
    </location>
</feature>
<organism evidence="4">
    <name type="scientific">hydrothermal vent metagenome</name>
    <dbReference type="NCBI Taxonomy" id="652676"/>
    <lineage>
        <taxon>unclassified sequences</taxon>
        <taxon>metagenomes</taxon>
        <taxon>ecological metagenomes</taxon>
    </lineage>
</organism>
<dbReference type="PANTHER" id="PTHR36306">
    <property type="entry name" value="ALPHA-AMYLASE-RELATED-RELATED"/>
    <property type="match status" value="1"/>
</dbReference>
<dbReference type="CDD" id="cd10796">
    <property type="entry name" value="GH57N_APU"/>
    <property type="match status" value="1"/>
</dbReference>
<comment type="similarity">
    <text evidence="1">Belongs to the glycosyl hydrolase 57 family.</text>
</comment>
<dbReference type="SUPFAM" id="SSF88713">
    <property type="entry name" value="Glycoside hydrolase/deacetylase"/>
    <property type="match status" value="1"/>
</dbReference>
<keyword evidence="2" id="KW-0119">Carbohydrate metabolism</keyword>
<gene>
    <name evidence="4" type="ORF">MNBD_GAMMA15-1055</name>
</gene>
<dbReference type="InterPro" id="IPR027291">
    <property type="entry name" value="Glyco_hydro_38_N_sf"/>
</dbReference>
<dbReference type="Pfam" id="PF03065">
    <property type="entry name" value="Glyco_hydro_57"/>
    <property type="match status" value="1"/>
</dbReference>
<evidence type="ECO:0000313" key="4">
    <source>
        <dbReference type="EMBL" id="VAW77055.1"/>
    </source>
</evidence>
<proteinExistence type="inferred from homology"/>
<protein>
    <submittedName>
        <fullName evidence="4">Amylopullulanase</fullName>
    </submittedName>
</protein>
<dbReference type="Gene3D" id="3.20.110.10">
    <property type="entry name" value="Glycoside hydrolase 38, N terminal domain"/>
    <property type="match status" value="1"/>
</dbReference>
<dbReference type="EMBL" id="UOFN01000073">
    <property type="protein sequence ID" value="VAW77055.1"/>
    <property type="molecule type" value="Genomic_DNA"/>
</dbReference>
<evidence type="ECO:0000256" key="1">
    <source>
        <dbReference type="ARBA" id="ARBA00006821"/>
    </source>
</evidence>
<dbReference type="AlphaFoldDB" id="A0A3B0Y8D2"/>